<dbReference type="GO" id="GO:0003677">
    <property type="term" value="F:DNA binding"/>
    <property type="evidence" value="ECO:0007669"/>
    <property type="project" value="InterPro"/>
</dbReference>
<protein>
    <recommendedName>
        <fullName evidence="4">Phage integrase family protein</fullName>
    </recommendedName>
</protein>
<dbReference type="InterPro" id="IPR013762">
    <property type="entry name" value="Integrase-like_cat_sf"/>
</dbReference>
<proteinExistence type="predicted"/>
<sequence length="205" mass="22464">MLSTGFFTSARLGTVVTLTVSSLYTAHEIPDWPGVFNLPVGPGTAVATKFSVGGSLLVPRELLDDLKTYATSTARLKREVKAPPGDKNVLFLTRSGRPFSVNTVGALVRALREKTLGQGMQFMQTFKFHDSRATFGTNLLNILLEHLSPSEALGILKDAMLHKDEKATLSYIKFRQSSEAKQKANLAFYEAFTGRRHVSWGGQDA</sequence>
<dbReference type="InterPro" id="IPR011010">
    <property type="entry name" value="DNA_brk_join_enz"/>
</dbReference>
<organism evidence="2 3">
    <name type="scientific">Paraburkholderia lycopersici</name>
    <dbReference type="NCBI Taxonomy" id="416944"/>
    <lineage>
        <taxon>Bacteria</taxon>
        <taxon>Pseudomonadati</taxon>
        <taxon>Pseudomonadota</taxon>
        <taxon>Betaproteobacteria</taxon>
        <taxon>Burkholderiales</taxon>
        <taxon>Burkholderiaceae</taxon>
        <taxon>Paraburkholderia</taxon>
    </lineage>
</organism>
<reference evidence="3" key="1">
    <citation type="submission" date="2016-09" db="EMBL/GenBank/DDBJ databases">
        <authorList>
            <person name="Varghese N."/>
            <person name="Submissions S."/>
        </authorList>
    </citation>
    <scope>NUCLEOTIDE SEQUENCE [LARGE SCALE GENOMIC DNA]</scope>
    <source>
        <strain evidence="3">TNe-862</strain>
    </source>
</reference>
<accession>A0A1G6M2M8</accession>
<dbReference type="AlphaFoldDB" id="A0A1G6M2M8"/>
<dbReference type="Gene3D" id="1.10.443.10">
    <property type="entry name" value="Intergrase catalytic core"/>
    <property type="match status" value="1"/>
</dbReference>
<evidence type="ECO:0008006" key="4">
    <source>
        <dbReference type="Google" id="ProtNLM"/>
    </source>
</evidence>
<dbReference type="SUPFAM" id="SSF56349">
    <property type="entry name" value="DNA breaking-rejoining enzymes"/>
    <property type="match status" value="1"/>
</dbReference>
<keyword evidence="3" id="KW-1185">Reference proteome</keyword>
<dbReference type="Proteomes" id="UP000198908">
    <property type="component" value="Unassembled WGS sequence"/>
</dbReference>
<dbReference type="STRING" id="416944.SAMN05421548_107112"/>
<gene>
    <name evidence="2" type="ORF">SAMN05421548_107112</name>
</gene>
<evidence type="ECO:0000256" key="1">
    <source>
        <dbReference type="ARBA" id="ARBA00023172"/>
    </source>
</evidence>
<evidence type="ECO:0000313" key="3">
    <source>
        <dbReference type="Proteomes" id="UP000198908"/>
    </source>
</evidence>
<name>A0A1G6M2M8_9BURK</name>
<dbReference type="GO" id="GO:0006310">
    <property type="term" value="P:DNA recombination"/>
    <property type="evidence" value="ECO:0007669"/>
    <property type="project" value="UniProtKB-KW"/>
</dbReference>
<evidence type="ECO:0000313" key="2">
    <source>
        <dbReference type="EMBL" id="SDC49730.1"/>
    </source>
</evidence>
<dbReference type="GO" id="GO:0015074">
    <property type="term" value="P:DNA integration"/>
    <property type="evidence" value="ECO:0007669"/>
    <property type="project" value="InterPro"/>
</dbReference>
<dbReference type="EMBL" id="FMYQ01000007">
    <property type="protein sequence ID" value="SDC49730.1"/>
    <property type="molecule type" value="Genomic_DNA"/>
</dbReference>
<keyword evidence="1" id="KW-0233">DNA recombination</keyword>